<evidence type="ECO:0000313" key="3">
    <source>
        <dbReference type="Proteomes" id="UP000235994"/>
    </source>
</evidence>
<gene>
    <name evidence="2" type="ORF">C1I89_22275</name>
</gene>
<keyword evidence="3" id="KW-1185">Reference proteome</keyword>
<keyword evidence="1" id="KW-0732">Signal</keyword>
<accession>A0A2N8KDQ6</accession>
<sequence length="241" mass="25687">MRNSFKVVVFALVAGILQSAGAVAYAAAAVPTEFPARSEIKPPANMPSDARAVWDKHQADSAKAASRTLKSSIVSDLDSLPVVERSFKPMQERIDQLAKARGTLPENLNSSWVIPADISRGLLGQCGLLQSTPSGVEVDGKLTGQIRVFSCADVGPVILSEELLSKGGMVNLTSADDVNVRISAGGIERGAIATRLVRPEDKEEMTMVRWRSGDKSITLRVAGTQKPSLDFVKKTVDGISD</sequence>
<dbReference type="Proteomes" id="UP000235994">
    <property type="component" value="Unassembled WGS sequence"/>
</dbReference>
<name>A0A2N8KDQ6_9BURK</name>
<reference evidence="2 3" key="1">
    <citation type="submission" date="2018-01" db="EMBL/GenBank/DDBJ databases">
        <title>The draft genome of an aniline degradation strain ANB-1.</title>
        <authorList>
            <person name="Zhang L."/>
            <person name="Jiang J."/>
        </authorList>
    </citation>
    <scope>NUCLEOTIDE SEQUENCE [LARGE SCALE GENOMIC DNA]</scope>
    <source>
        <strain evidence="2 3">ANB-1</strain>
    </source>
</reference>
<feature type="signal peptide" evidence="1">
    <location>
        <begin position="1"/>
        <end position="24"/>
    </location>
</feature>
<organism evidence="2 3">
    <name type="scientific">Achromobacter pulmonis</name>
    <dbReference type="NCBI Taxonomy" id="1389932"/>
    <lineage>
        <taxon>Bacteria</taxon>
        <taxon>Pseudomonadati</taxon>
        <taxon>Pseudomonadota</taxon>
        <taxon>Betaproteobacteria</taxon>
        <taxon>Burkholderiales</taxon>
        <taxon>Alcaligenaceae</taxon>
        <taxon>Achromobacter</taxon>
    </lineage>
</organism>
<feature type="chain" id="PRO_5014983535" evidence="1">
    <location>
        <begin position="25"/>
        <end position="241"/>
    </location>
</feature>
<protein>
    <submittedName>
        <fullName evidence="2">Uncharacterized protein</fullName>
    </submittedName>
</protein>
<proteinExistence type="predicted"/>
<evidence type="ECO:0000256" key="1">
    <source>
        <dbReference type="SAM" id="SignalP"/>
    </source>
</evidence>
<comment type="caution">
    <text evidence="2">The sequence shown here is derived from an EMBL/GenBank/DDBJ whole genome shotgun (WGS) entry which is preliminary data.</text>
</comment>
<dbReference type="EMBL" id="POQS01000006">
    <property type="protein sequence ID" value="PND31567.1"/>
    <property type="molecule type" value="Genomic_DNA"/>
</dbReference>
<evidence type="ECO:0000313" key="2">
    <source>
        <dbReference type="EMBL" id="PND31567.1"/>
    </source>
</evidence>
<dbReference type="RefSeq" id="WP_146196932.1">
    <property type="nucleotide sequence ID" value="NZ_POQS01000006.1"/>
</dbReference>
<dbReference type="AlphaFoldDB" id="A0A2N8KDQ6"/>